<dbReference type="SUPFAM" id="SSF49562">
    <property type="entry name" value="C2 domain (Calcium/lipid-binding domain, CaLB)"/>
    <property type="match status" value="1"/>
</dbReference>
<feature type="compositionally biased region" description="Basic and acidic residues" evidence="1">
    <location>
        <begin position="422"/>
        <end position="442"/>
    </location>
</feature>
<dbReference type="InterPro" id="IPR000008">
    <property type="entry name" value="C2_dom"/>
</dbReference>
<feature type="compositionally biased region" description="Polar residues" evidence="1">
    <location>
        <begin position="387"/>
        <end position="400"/>
    </location>
</feature>
<feature type="compositionally biased region" description="Basic and acidic residues" evidence="1">
    <location>
        <begin position="808"/>
        <end position="842"/>
    </location>
</feature>
<feature type="compositionally biased region" description="Basic and acidic residues" evidence="1">
    <location>
        <begin position="567"/>
        <end position="583"/>
    </location>
</feature>
<dbReference type="PROSITE" id="PS50004">
    <property type="entry name" value="C2"/>
    <property type="match status" value="1"/>
</dbReference>
<dbReference type="InterPro" id="IPR052981">
    <property type="entry name" value="Ingression_C2_domain"/>
</dbReference>
<dbReference type="InterPro" id="IPR037791">
    <property type="entry name" value="C2_fungal_Inn1"/>
</dbReference>
<accession>A0A1D9QA11</accession>
<feature type="compositionally biased region" description="Pro residues" evidence="1">
    <location>
        <begin position="478"/>
        <end position="488"/>
    </location>
</feature>
<organism evidence="3 4">
    <name type="scientific">Sclerotinia sclerotiorum (strain ATCC 18683 / 1980 / Ss-1)</name>
    <name type="common">White mold</name>
    <name type="synonym">Whetzelinia sclerotiorum</name>
    <dbReference type="NCBI Taxonomy" id="665079"/>
    <lineage>
        <taxon>Eukaryota</taxon>
        <taxon>Fungi</taxon>
        <taxon>Dikarya</taxon>
        <taxon>Ascomycota</taxon>
        <taxon>Pezizomycotina</taxon>
        <taxon>Leotiomycetes</taxon>
        <taxon>Helotiales</taxon>
        <taxon>Sclerotiniaceae</taxon>
        <taxon>Sclerotinia</taxon>
    </lineage>
</organism>
<dbReference type="OrthoDB" id="270970at2759"/>
<feature type="compositionally biased region" description="Polar residues" evidence="1">
    <location>
        <begin position="639"/>
        <end position="652"/>
    </location>
</feature>
<feature type="compositionally biased region" description="Low complexity" evidence="1">
    <location>
        <begin position="653"/>
        <end position="673"/>
    </location>
</feature>
<dbReference type="Proteomes" id="UP000177798">
    <property type="component" value="Chromosome 8"/>
</dbReference>
<sequence length="1133" mass="123786">MATKPKMAGMHTAGIFSDMTVDGPEIGTLVVIVDRAKNLPNRKTIGKQDPYCAARLGKEAKKTETDKRGGQTPRWDQELRFTVHDSPDYYQLKVSVFNDDKRTDLIGETWINLQDVIVAGGGQSDVWHNLNFKGKYAGEIRVEITYYDKRPKPEKSERPERKELKQTQSVITPSTSAQSITDFGSVSGSGSTREGVSGPRQLGAKSVVKRRPLPSDPITGAPAQPPVAAPAPASIPVAAPAPAELVHPPSRGYQAPSAVDHVQMTPTRGYREPPSSMSDHVQTPPRGYQNPPDHIQTPPQGYQMSSNGMPDHVPRGYASTHVIQDQPSPRGYPGPANIFEPIQSQRGYHSLMMAQEHTQMPPRGYQNGFAPDQSSLQRVEFNAPQARYNQSQGYDVSPGSTPYGAPEDMIAGASQSSQPMRNNDRYETYDPMSRNDYEHGHDINQYSNQEEDPRDRYNGSHMINYESQQPGPYELPTSPGPPPPPPPAHASKNVSPAPPLAQPRAVHGRPVSRGDSNPYNTPMDDMHRHSNPTYTQPTPAYQAYSPSKIDDQPRRSGNGHPHLPRHNSYDSRDLRYNAGHEDMQPTVEDAPPIPAPGPGQNSYQPIIPHRGSAPSAMQQQTNEMYDQVPAPLNLRHRPSGNSVATTAPSHQPSISSGGYATSSSMSSISHGASVTSRHSYGQLPSSRQDRSHSLGMQSTNGDYGLPEMPPTLVPGMDPIIAKEISDRIYQEKRASYSQNTSSSQRGRYQESSRHQPQQIQQPIPLPYHDNSAVVPYSPQAAYDDRQGRYTSTAMVPVKPRGASPNPAMDRRGVSPNPMDRRGVSPNPMDRRGVSPNPMDRRGTSPNPMSRRGTSPNPMARRGTSPNPSVMRKPVSPAPEPRRLSGIAFGPDSYDVFNPSLAGSKSATSLSAAYDSKDDPDAKIITYDGREIDPSDHIPESNYAPLLEQKGPKYASQVPDRNYRAQPAAQPMPSTGRKQLRQAGRPQSMVVSSPIYFSGGTPDHPPATAHRKLQKKANRMSAQPAYHSSPNVPIYKDQNYASSRTSMHRPSTAEYANENYSPNGYQYGINPSNGGFGNGYRGSGLPVVPAKIPMALPAPVSSGTGRGGAGDAWALLEEMKNIDLGAPSSRRRRY</sequence>
<feature type="domain" description="C2" evidence="2">
    <location>
        <begin position="7"/>
        <end position="128"/>
    </location>
</feature>
<evidence type="ECO:0000313" key="3">
    <source>
        <dbReference type="EMBL" id="APA11738.1"/>
    </source>
</evidence>
<reference evidence="4" key="1">
    <citation type="journal article" date="2017" name="Genome Biol. Evol.">
        <title>The complete genome sequence of the phytopathogenic fungus Sclerotinia sclerotiorum reveals insights into the genome architecture of broad host range pathogens.</title>
        <authorList>
            <person name="Derbyshire M."/>
            <person name="Denton-Giles M."/>
            <person name="Hegedus D."/>
            <person name="Seifbarghy S."/>
            <person name="Rollins J."/>
            <person name="van Kan J."/>
            <person name="Seidl M.F."/>
            <person name="Faino L."/>
            <person name="Mbengue M."/>
            <person name="Navaud O."/>
            <person name="Raffaele S."/>
            <person name="Hammond-Kosack K."/>
            <person name="Heard S."/>
            <person name="Oliver R."/>
        </authorList>
    </citation>
    <scope>NUCLEOTIDE SEQUENCE [LARGE SCALE GENOMIC DNA]</scope>
    <source>
        <strain evidence="4">ATCC 18683 / 1980 / Ss-1</strain>
    </source>
</reference>
<dbReference type="VEuPathDB" id="FungiDB:sscle_08g065080"/>
<feature type="compositionally biased region" description="Polar residues" evidence="1">
    <location>
        <begin position="735"/>
        <end position="746"/>
    </location>
</feature>
<evidence type="ECO:0000313" key="4">
    <source>
        <dbReference type="Proteomes" id="UP000177798"/>
    </source>
</evidence>
<feature type="region of interest" description="Disordered" evidence="1">
    <location>
        <begin position="732"/>
        <end position="984"/>
    </location>
</feature>
<evidence type="ECO:0000259" key="2">
    <source>
        <dbReference type="PROSITE" id="PS50004"/>
    </source>
</evidence>
<feature type="region of interest" description="Disordered" evidence="1">
    <location>
        <begin position="265"/>
        <end position="309"/>
    </location>
</feature>
<proteinExistence type="predicted"/>
<feature type="compositionally biased region" description="Basic and acidic residues" evidence="1">
    <location>
        <begin position="914"/>
        <end position="938"/>
    </location>
</feature>
<protein>
    <recommendedName>
        <fullName evidence="2">C2 domain-containing protein</fullName>
    </recommendedName>
</protein>
<gene>
    <name evidence="3" type="ORF">sscle_08g065080</name>
</gene>
<dbReference type="EMBL" id="CP017821">
    <property type="protein sequence ID" value="APA11738.1"/>
    <property type="molecule type" value="Genomic_DNA"/>
</dbReference>
<dbReference type="Gene3D" id="2.60.40.150">
    <property type="entry name" value="C2 domain"/>
    <property type="match status" value="1"/>
</dbReference>
<dbReference type="PANTHER" id="PTHR47052">
    <property type="entry name" value="CONSERVED SERINE PROLINE-RICH PROTEIN (AFU_ORTHOLOGUE AFUA_2G01790)"/>
    <property type="match status" value="1"/>
</dbReference>
<feature type="region of interest" description="Disordered" evidence="1">
    <location>
        <begin position="151"/>
        <end position="231"/>
    </location>
</feature>
<dbReference type="InterPro" id="IPR035892">
    <property type="entry name" value="C2_domain_sf"/>
</dbReference>
<feature type="compositionally biased region" description="Polar residues" evidence="1">
    <location>
        <begin position="297"/>
        <end position="308"/>
    </location>
</feature>
<evidence type="ECO:0000256" key="1">
    <source>
        <dbReference type="SAM" id="MobiDB-lite"/>
    </source>
</evidence>
<name>A0A1D9QA11_SCLS1</name>
<dbReference type="RefSeq" id="XP_001593797.1">
    <property type="nucleotide sequence ID" value="XM_001593747.1"/>
</dbReference>
<dbReference type="PANTHER" id="PTHR47052:SF3">
    <property type="entry name" value="INGRESSION PROTEIN 1"/>
    <property type="match status" value="1"/>
</dbReference>
<dbReference type="AlphaFoldDB" id="A0A1D9QA11"/>
<dbReference type="SMART" id="SM00239">
    <property type="entry name" value="C2"/>
    <property type="match status" value="1"/>
</dbReference>
<dbReference type="CDD" id="cd08681">
    <property type="entry name" value="C2_fungal_Inn1p-like"/>
    <property type="match status" value="1"/>
</dbReference>
<dbReference type="OMA" id="RIEMTYY"/>
<feature type="region of interest" description="Disordered" evidence="1">
    <location>
        <begin position="360"/>
        <end position="602"/>
    </location>
</feature>
<feature type="compositionally biased region" description="Polar residues" evidence="1">
    <location>
        <begin position="166"/>
        <end position="194"/>
    </location>
</feature>
<feature type="compositionally biased region" description="Polar residues" evidence="1">
    <location>
        <begin position="843"/>
        <end position="856"/>
    </location>
</feature>
<feature type="compositionally biased region" description="Polar residues" evidence="1">
    <location>
        <begin position="674"/>
        <end position="686"/>
    </location>
</feature>
<feature type="region of interest" description="Disordered" evidence="1">
    <location>
        <begin position="631"/>
        <end position="716"/>
    </location>
</feature>
<feature type="compositionally biased region" description="Polar residues" evidence="1">
    <location>
        <begin position="900"/>
        <end position="910"/>
    </location>
</feature>
<dbReference type="KEGG" id="ssl:SS1G_05225"/>
<dbReference type="Pfam" id="PF00168">
    <property type="entry name" value="C2"/>
    <property type="match status" value="1"/>
</dbReference>
<feature type="compositionally biased region" description="Basic and acidic residues" evidence="1">
    <location>
        <begin position="151"/>
        <end position="165"/>
    </location>
</feature>